<feature type="transmembrane region" description="Helical" evidence="8">
    <location>
        <begin position="266"/>
        <end position="286"/>
    </location>
</feature>
<dbReference type="Proteomes" id="UP000218387">
    <property type="component" value="Chromosome"/>
</dbReference>
<dbReference type="Pfam" id="PF02028">
    <property type="entry name" value="BCCT"/>
    <property type="match status" value="1"/>
</dbReference>
<name>A0A4P9CDZ2_EUBML</name>
<reference evidence="9 10" key="1">
    <citation type="submission" date="2018-05" db="EMBL/GenBank/DDBJ databases">
        <title>Genome comparison of Eubacterium sp.</title>
        <authorList>
            <person name="Feng Y."/>
            <person name="Sanchez-Andrea I."/>
            <person name="Stams A.J.M."/>
            <person name="De Vos W.M."/>
        </authorList>
    </citation>
    <scope>NUCLEOTIDE SEQUENCE [LARGE SCALE GENOMIC DNA]</scope>
    <source>
        <strain evidence="9 10">YI</strain>
    </source>
</reference>
<gene>
    <name evidence="9" type="ORF">CPZ25_018325</name>
</gene>
<evidence type="ECO:0000256" key="7">
    <source>
        <dbReference type="ARBA" id="ARBA00023136"/>
    </source>
</evidence>
<keyword evidence="10" id="KW-1185">Reference proteome</keyword>
<keyword evidence="5 8" id="KW-0812">Transmembrane</keyword>
<dbReference type="InterPro" id="IPR000060">
    <property type="entry name" value="BCCT_transptr"/>
</dbReference>
<evidence type="ECO:0000313" key="9">
    <source>
        <dbReference type="EMBL" id="QCT73185.1"/>
    </source>
</evidence>
<sequence length="548" mass="60387">MNEKKKVSWLKQIDWWVALPALSILAALMAWALIDPTGMGDAINVIFNFLTDGFGWVYLMLGLLFLGFCLWLAFGPYRNVKIGKDDEKPQHSFFSWFAMIIACGYGVGLVFWGAAEPLSFLQTPPMGMEPYTAESAVRALAQAFFHWGWVPWAIYMVVGVTMGYFMFRKGMPPFFSRVLEPIFGDKVKSKGFRILDGFLVYGVVGGVTTATGLGILQLASGLFSLFGIPENNLTYIIIAVAWAALFTTSAVSGIDKGIKILSNLNIPLCIIVCVVVFIVGPTAFILNTMSSSLGDMLGNFFPMALWTDSIDKTGFAQGWTIFYWAWWIASAPSTGLFVADISRGRTLKEIVLVHLGAAPIATWLWFATFGGTAIFQEMFQNLGLVASMNDMGTQSVVFTMLSHLPLGQILAVLFLILIFLFLATTVDSFSYVCAQVSTKEDQNPTMPSKPLRAVWAISIAALAITMILVGKGQIQSLQLSSVVASIVIMFVMVLMIISMVKSLKQEEMEGTIDLQKINSRRYIMEEKASTLEAKKAKRAAKKEKAENI</sequence>
<dbReference type="KEGG" id="emt:CPZ25_018325"/>
<evidence type="ECO:0000256" key="1">
    <source>
        <dbReference type="ARBA" id="ARBA00004651"/>
    </source>
</evidence>
<feature type="transmembrane region" description="Helical" evidence="8">
    <location>
        <begin position="409"/>
        <end position="432"/>
    </location>
</feature>
<dbReference type="PANTHER" id="PTHR30047:SF7">
    <property type="entry name" value="HIGH-AFFINITY CHOLINE TRANSPORT PROTEIN"/>
    <property type="match status" value="1"/>
</dbReference>
<feature type="transmembrane region" description="Helical" evidence="8">
    <location>
        <begin position="321"/>
        <end position="339"/>
    </location>
</feature>
<organism evidence="9 10">
    <name type="scientific">Eubacterium maltosivorans</name>
    <dbReference type="NCBI Taxonomy" id="2041044"/>
    <lineage>
        <taxon>Bacteria</taxon>
        <taxon>Bacillati</taxon>
        <taxon>Bacillota</taxon>
        <taxon>Clostridia</taxon>
        <taxon>Eubacteriales</taxon>
        <taxon>Eubacteriaceae</taxon>
        <taxon>Eubacterium</taxon>
    </lineage>
</organism>
<keyword evidence="4" id="KW-1003">Cell membrane</keyword>
<evidence type="ECO:0000256" key="8">
    <source>
        <dbReference type="SAM" id="Phobius"/>
    </source>
</evidence>
<dbReference type="AlphaFoldDB" id="A0A4P9CDZ2"/>
<keyword evidence="3" id="KW-0813">Transport</keyword>
<feature type="transmembrane region" description="Helical" evidence="8">
    <location>
        <begin position="453"/>
        <end position="470"/>
    </location>
</feature>
<feature type="transmembrane region" description="Helical" evidence="8">
    <location>
        <begin position="198"/>
        <end position="227"/>
    </location>
</feature>
<evidence type="ECO:0000256" key="2">
    <source>
        <dbReference type="ARBA" id="ARBA00005658"/>
    </source>
</evidence>
<dbReference type="RefSeq" id="WP_058695505.1">
    <property type="nucleotide sequence ID" value="NZ_CABJDW020000002.1"/>
</dbReference>
<feature type="transmembrane region" description="Helical" evidence="8">
    <location>
        <begin position="482"/>
        <end position="500"/>
    </location>
</feature>
<feature type="transmembrane region" description="Helical" evidence="8">
    <location>
        <begin position="94"/>
        <end position="115"/>
    </location>
</feature>
<dbReference type="InterPro" id="IPR018093">
    <property type="entry name" value="BCCT_CS"/>
</dbReference>
<dbReference type="NCBIfam" id="TIGR00842">
    <property type="entry name" value="bcct"/>
    <property type="match status" value="1"/>
</dbReference>
<feature type="transmembrane region" description="Helical" evidence="8">
    <location>
        <begin position="12"/>
        <end position="34"/>
    </location>
</feature>
<dbReference type="PANTHER" id="PTHR30047">
    <property type="entry name" value="HIGH-AFFINITY CHOLINE TRANSPORT PROTEIN-RELATED"/>
    <property type="match status" value="1"/>
</dbReference>
<dbReference type="PROSITE" id="PS01303">
    <property type="entry name" value="BCCT"/>
    <property type="match status" value="1"/>
</dbReference>
<dbReference type="EMBL" id="CP029487">
    <property type="protein sequence ID" value="QCT73185.1"/>
    <property type="molecule type" value="Genomic_DNA"/>
</dbReference>
<comment type="subcellular location">
    <subcellularLocation>
        <location evidence="1">Cell membrane</location>
        <topology evidence="1">Multi-pass membrane protein</topology>
    </subcellularLocation>
</comment>
<comment type="similarity">
    <text evidence="2">Belongs to the BCCT transporter (TC 2.A.15) family.</text>
</comment>
<dbReference type="GO" id="GO:0022857">
    <property type="term" value="F:transmembrane transporter activity"/>
    <property type="evidence" value="ECO:0007669"/>
    <property type="project" value="InterPro"/>
</dbReference>
<keyword evidence="7 8" id="KW-0472">Membrane</keyword>
<feature type="transmembrane region" description="Helical" evidence="8">
    <location>
        <begin position="149"/>
        <end position="167"/>
    </location>
</feature>
<dbReference type="GO" id="GO:0005886">
    <property type="term" value="C:plasma membrane"/>
    <property type="evidence" value="ECO:0007669"/>
    <property type="project" value="UniProtKB-SubCell"/>
</dbReference>
<keyword evidence="6 8" id="KW-1133">Transmembrane helix</keyword>
<feature type="transmembrane region" description="Helical" evidence="8">
    <location>
        <begin position="233"/>
        <end position="254"/>
    </location>
</feature>
<feature type="transmembrane region" description="Helical" evidence="8">
    <location>
        <begin position="351"/>
        <end position="375"/>
    </location>
</feature>
<evidence type="ECO:0000313" key="10">
    <source>
        <dbReference type="Proteomes" id="UP000218387"/>
    </source>
</evidence>
<evidence type="ECO:0000256" key="6">
    <source>
        <dbReference type="ARBA" id="ARBA00022989"/>
    </source>
</evidence>
<evidence type="ECO:0000256" key="4">
    <source>
        <dbReference type="ARBA" id="ARBA00022475"/>
    </source>
</evidence>
<evidence type="ECO:0000256" key="5">
    <source>
        <dbReference type="ARBA" id="ARBA00022692"/>
    </source>
</evidence>
<feature type="transmembrane region" description="Helical" evidence="8">
    <location>
        <begin position="54"/>
        <end position="74"/>
    </location>
</feature>
<evidence type="ECO:0000256" key="3">
    <source>
        <dbReference type="ARBA" id="ARBA00022448"/>
    </source>
</evidence>
<accession>A0A4P9CDZ2</accession>
<proteinExistence type="inferred from homology"/>
<protein>
    <submittedName>
        <fullName evidence="9">BCCT family transporter</fullName>
    </submittedName>
</protein>